<dbReference type="AlphaFoldDB" id="A0A6V8LQ37"/>
<comment type="caution">
    <text evidence="4">The sequence shown here is derived from an EMBL/GenBank/DDBJ whole genome shotgun (WGS) entry which is preliminary data.</text>
</comment>
<feature type="region of interest" description="Disordered" evidence="1">
    <location>
        <begin position="97"/>
        <end position="135"/>
    </location>
</feature>
<dbReference type="RefSeq" id="WP_173084947.1">
    <property type="nucleotide sequence ID" value="NZ_BLTE01000011.1"/>
</dbReference>
<accession>A0A6V8LQ37</accession>
<evidence type="ECO:0000256" key="3">
    <source>
        <dbReference type="SAM" id="SignalP"/>
    </source>
</evidence>
<feature type="chain" id="PRO_5028817333" evidence="3">
    <location>
        <begin position="49"/>
        <end position="986"/>
    </location>
</feature>
<keyword evidence="2" id="KW-0472">Membrane</keyword>
<feature type="compositionally biased region" description="Low complexity" evidence="1">
    <location>
        <begin position="99"/>
        <end position="133"/>
    </location>
</feature>
<sequence length="986" mass="103858">MSPLDRPPASRVRGLLPARGRVPACFPGRALACVLAWALLLACAPARAAESAGAALALPATLWPGDATPVAGELFARAALRKVKYARVLAQKTLPVPPDATAAAAPGQGRPAPPASGASRASAPEASRAGEAPRLARLAGPGDGLALADYNEARLDYLFDSARPACLGFAAVLEGRDGRAVFVSDPLETVDRLDPEWVDSPAREGADVAQAPWASKGLRYQLSRWLDRAPDDTWRYSQDGPSTFLQRRFARDLTGVGAVDVVLSRGQQVQVNLVVSLDPEGKGRTVLDWYALPKRTFELGDGRSVLRLYVGRHLRAMAPGTKSVRLKELALMFFREDQERVVAARNVEKILFVPSGLPPELTRDGLPRDLPARAREVFAGRGELAANLSVLGEAPWKDMAPASLNVVWSPQAPESSFELELEGARLARVAPRRDVPALLAATVERCASFGADCDMDRPDGFVDQDPLWSVDFASLGEPGGRARPGVHPAFASELLKAGPRARFASEPDGLGVTCREGLSLETGAAFTPAPGDVVSLWLELGVRRQGLGAVRLEAWGAGEEVAVAVKPGLPAVLPRLPARVEGVRVRFEALGKGEMTVTLGRAVLQRSRADAPRRGLYEARYLFPETREARATRQGPRALAFAPSQLPPGARWLAADLSTEAWTVDDPAPVLVLRGAGRELRTPLPASGARMAMLLPQLPEGASLSLELEGGRPGAALECSRAVASGERLATWPQVLGAESLLQAGGAARSLRGLDARGAAAMAASARWMPLGALELPPGQGAVSFPRNPWLEVEALLLDRLDAPALDSLARAPGEGGAAAPRGSGRLVAGLTVLGVLGLCWLGLRGGRGARLAGALAGWLDAVPEAGARRAPGWLWPSVMACSLAAGLFLGAAEARHAAMAGSLAAVPAWRGLRARMGRKWPKVAKRASLHYCCGFAAAVCLAALLRLVGLAPLSEFAGLCGMWLVLAAWATRSRPDLLTIPGSDA</sequence>
<feature type="signal peptide" evidence="3">
    <location>
        <begin position="1"/>
        <end position="48"/>
    </location>
</feature>
<protein>
    <submittedName>
        <fullName evidence="4">Uncharacterized protein</fullName>
    </submittedName>
</protein>
<feature type="transmembrane region" description="Helical" evidence="2">
    <location>
        <begin position="827"/>
        <end position="844"/>
    </location>
</feature>
<reference evidence="4 5" key="1">
    <citation type="submission" date="2020-04" db="EMBL/GenBank/DDBJ databases">
        <authorList>
            <consortium name="Desulfovibrio sp. FSS-1 genome sequencing consortium"/>
            <person name="Shimoshige H."/>
            <person name="Kobayashi H."/>
            <person name="Maekawa T."/>
        </authorList>
    </citation>
    <scope>NUCLEOTIDE SEQUENCE [LARGE SCALE GENOMIC DNA]</scope>
    <source>
        <strain evidence="4 5">SIID29052-01</strain>
    </source>
</reference>
<feature type="transmembrane region" description="Helical" evidence="2">
    <location>
        <begin position="929"/>
        <end position="948"/>
    </location>
</feature>
<evidence type="ECO:0000313" key="5">
    <source>
        <dbReference type="Proteomes" id="UP000494245"/>
    </source>
</evidence>
<keyword evidence="3" id="KW-0732">Signal</keyword>
<dbReference type="Proteomes" id="UP000494245">
    <property type="component" value="Unassembled WGS sequence"/>
</dbReference>
<evidence type="ECO:0000313" key="4">
    <source>
        <dbReference type="EMBL" id="GFK94662.1"/>
    </source>
</evidence>
<evidence type="ECO:0000256" key="1">
    <source>
        <dbReference type="SAM" id="MobiDB-lite"/>
    </source>
</evidence>
<proteinExistence type="predicted"/>
<evidence type="ECO:0000256" key="2">
    <source>
        <dbReference type="SAM" id="Phobius"/>
    </source>
</evidence>
<gene>
    <name evidence="4" type="ORF">NNJEOMEG_02509</name>
</gene>
<keyword evidence="2" id="KW-0812">Transmembrane</keyword>
<organism evidence="4 5">
    <name type="scientific">Fundidesulfovibrio magnetotacticus</name>
    <dbReference type="NCBI Taxonomy" id="2730080"/>
    <lineage>
        <taxon>Bacteria</taxon>
        <taxon>Pseudomonadati</taxon>
        <taxon>Thermodesulfobacteriota</taxon>
        <taxon>Desulfovibrionia</taxon>
        <taxon>Desulfovibrionales</taxon>
        <taxon>Desulfovibrionaceae</taxon>
        <taxon>Fundidesulfovibrio</taxon>
    </lineage>
</organism>
<reference evidence="4 5" key="2">
    <citation type="submission" date="2020-05" db="EMBL/GenBank/DDBJ databases">
        <title>Draft genome sequence of Desulfovibrio sp. strainFSS-1.</title>
        <authorList>
            <person name="Shimoshige H."/>
            <person name="Kobayashi H."/>
            <person name="Maekawa T."/>
        </authorList>
    </citation>
    <scope>NUCLEOTIDE SEQUENCE [LARGE SCALE GENOMIC DNA]</scope>
    <source>
        <strain evidence="4 5">SIID29052-01</strain>
    </source>
</reference>
<name>A0A6V8LQ37_9BACT</name>
<dbReference type="EMBL" id="BLTE01000011">
    <property type="protein sequence ID" value="GFK94662.1"/>
    <property type="molecule type" value="Genomic_DNA"/>
</dbReference>
<keyword evidence="2" id="KW-1133">Transmembrane helix</keyword>
<keyword evidence="5" id="KW-1185">Reference proteome</keyword>